<dbReference type="KEGG" id="aten:116296521"/>
<dbReference type="RefSeq" id="XP_031560407.1">
    <property type="nucleotide sequence ID" value="XM_031704547.1"/>
</dbReference>
<dbReference type="Pfam" id="PF12796">
    <property type="entry name" value="Ank_2"/>
    <property type="match status" value="1"/>
</dbReference>
<evidence type="ECO:0000313" key="3">
    <source>
        <dbReference type="Proteomes" id="UP000515163"/>
    </source>
</evidence>
<feature type="compositionally biased region" description="Basic and acidic residues" evidence="2">
    <location>
        <begin position="14"/>
        <end position="28"/>
    </location>
</feature>
<dbReference type="InterPro" id="IPR002110">
    <property type="entry name" value="Ankyrin_rpt"/>
</dbReference>
<dbReference type="GeneID" id="116296521"/>
<dbReference type="OrthoDB" id="5954332at2759"/>
<dbReference type="GO" id="GO:0042981">
    <property type="term" value="P:regulation of apoptotic process"/>
    <property type="evidence" value="ECO:0007669"/>
    <property type="project" value="TreeGrafter"/>
</dbReference>
<dbReference type="AlphaFoldDB" id="A0A6P8I5Z0"/>
<dbReference type="InterPro" id="IPR036770">
    <property type="entry name" value="Ankyrin_rpt-contain_sf"/>
</dbReference>
<feature type="region of interest" description="Disordered" evidence="2">
    <location>
        <begin position="1"/>
        <end position="73"/>
    </location>
</feature>
<reference evidence="4" key="1">
    <citation type="submission" date="2025-08" db="UniProtKB">
        <authorList>
            <consortium name="RefSeq"/>
        </authorList>
    </citation>
    <scope>IDENTIFICATION</scope>
    <source>
        <tissue evidence="4">Tentacle</tissue>
    </source>
</reference>
<feature type="repeat" description="ANK" evidence="1">
    <location>
        <begin position="237"/>
        <end position="269"/>
    </location>
</feature>
<organism evidence="3 4">
    <name type="scientific">Actinia tenebrosa</name>
    <name type="common">Australian red waratah sea anemone</name>
    <dbReference type="NCBI Taxonomy" id="6105"/>
    <lineage>
        <taxon>Eukaryota</taxon>
        <taxon>Metazoa</taxon>
        <taxon>Cnidaria</taxon>
        <taxon>Anthozoa</taxon>
        <taxon>Hexacorallia</taxon>
        <taxon>Actiniaria</taxon>
        <taxon>Actiniidae</taxon>
        <taxon>Actinia</taxon>
    </lineage>
</organism>
<evidence type="ECO:0000256" key="1">
    <source>
        <dbReference type="PROSITE-ProRule" id="PRU00023"/>
    </source>
</evidence>
<gene>
    <name evidence="4" type="primary">LOC116296521</name>
</gene>
<feature type="repeat" description="ANK" evidence="1">
    <location>
        <begin position="204"/>
        <end position="236"/>
    </location>
</feature>
<dbReference type="InParanoid" id="A0A6P8I5Z0"/>
<evidence type="ECO:0000256" key="2">
    <source>
        <dbReference type="SAM" id="MobiDB-lite"/>
    </source>
</evidence>
<dbReference type="Gene3D" id="1.25.40.20">
    <property type="entry name" value="Ankyrin repeat-containing domain"/>
    <property type="match status" value="1"/>
</dbReference>
<evidence type="ECO:0000313" key="4">
    <source>
        <dbReference type="RefSeq" id="XP_031560407.1"/>
    </source>
</evidence>
<dbReference type="PRINTS" id="PR01415">
    <property type="entry name" value="ANKYRIN"/>
</dbReference>
<dbReference type="GO" id="GO:0005634">
    <property type="term" value="C:nucleus"/>
    <property type="evidence" value="ECO:0007669"/>
    <property type="project" value="TreeGrafter"/>
</dbReference>
<sequence length="325" mass="35983">MGDSLANDGVQGQEVKDENGQKIARQQEGKSCGVKQTSNEVPDNLDKESESQKTAQNEGRNVITGVNDVSDKVTEEELARQDIKDENTHKLTLLKGERKHEVGPTLNELSDSSEMSVSESSLSDLSGRLSPTLFLPEARVRVPKKMTEEVNESLFIKKKEKRKLKLSEMDPEDLILRASEKGRFDLVEYSLNKNGSLHECQDQDGYTPLHRASYGGHLKIVELLVSRGANIGARTIDGWEPLHSACRWGQKDVAVYLLENGANINAKTNGNQTPLHLAALGVDGSETLQFLLTNKSLDRTITNNQGETAEDVAKRCGKWVDLFKN</sequence>
<accession>A0A6P8I5Z0</accession>
<dbReference type="Proteomes" id="UP000515163">
    <property type="component" value="Unplaced"/>
</dbReference>
<proteinExistence type="predicted"/>
<keyword evidence="3" id="KW-1185">Reference proteome</keyword>
<name>A0A6P8I5Z0_ACTTE</name>
<dbReference type="PROSITE" id="PS50297">
    <property type="entry name" value="ANK_REP_REGION"/>
    <property type="match status" value="2"/>
</dbReference>
<protein>
    <submittedName>
        <fullName evidence="4">Ankyrin repeat domain-containing protein 49-like</fullName>
    </submittedName>
</protein>
<feature type="compositionally biased region" description="Low complexity" evidence="2">
    <location>
        <begin position="108"/>
        <end position="126"/>
    </location>
</feature>
<dbReference type="PANTHER" id="PTHR24183:SF1">
    <property type="entry name" value="FIBRONECTIN TYPE 3 AND ANKYRIN REPEAT DOMAINS PROTEIN 1"/>
    <property type="match status" value="1"/>
</dbReference>
<dbReference type="PROSITE" id="PS50088">
    <property type="entry name" value="ANK_REPEAT"/>
    <property type="match status" value="2"/>
</dbReference>
<dbReference type="PANTHER" id="PTHR24183">
    <property type="entry name" value="FIBRONECTIN TYPE 3 AND ANKYRIN REPEAT DOMAINS PROTEIN 1"/>
    <property type="match status" value="1"/>
</dbReference>
<feature type="region of interest" description="Disordered" evidence="2">
    <location>
        <begin position="94"/>
        <end position="126"/>
    </location>
</feature>
<keyword evidence="1" id="KW-0040">ANK repeat</keyword>
<dbReference type="SMART" id="SM00248">
    <property type="entry name" value="ANK"/>
    <property type="match status" value="3"/>
</dbReference>
<dbReference type="SUPFAM" id="SSF48403">
    <property type="entry name" value="Ankyrin repeat"/>
    <property type="match status" value="1"/>
</dbReference>